<dbReference type="Pfam" id="PF04237">
    <property type="entry name" value="YjbR"/>
    <property type="match status" value="1"/>
</dbReference>
<dbReference type="InterPro" id="IPR007351">
    <property type="entry name" value="YjbR"/>
</dbReference>
<dbReference type="AlphaFoldDB" id="A0A1V3J400"/>
<organism evidence="1 2">
    <name type="scientific">Rodentibacter genomosp. 1</name>
    <dbReference type="NCBI Taxonomy" id="1908264"/>
    <lineage>
        <taxon>Bacteria</taxon>
        <taxon>Pseudomonadati</taxon>
        <taxon>Pseudomonadota</taxon>
        <taxon>Gammaproteobacteria</taxon>
        <taxon>Pasteurellales</taxon>
        <taxon>Pasteurellaceae</taxon>
        <taxon>Rodentibacter</taxon>
    </lineage>
</organism>
<sequence>MNLSTLLVQIEQRYHIQAEYPWAKFPDYAVFRHQSHRKWFAILMVVEASKIGILREGKVSIMNVKAKPEEIGSLRMIKGIYPAYHMNKEHWISLNLAEIDEGLLFELLDESFTLTMKKSPSQCVRYIT</sequence>
<name>A0A1V3J400_9PAST</name>
<dbReference type="SUPFAM" id="SSF142906">
    <property type="entry name" value="YjbR-like"/>
    <property type="match status" value="1"/>
</dbReference>
<dbReference type="InterPro" id="IPR038056">
    <property type="entry name" value="YjbR-like_sf"/>
</dbReference>
<evidence type="ECO:0000313" key="1">
    <source>
        <dbReference type="EMBL" id="OOF49720.1"/>
    </source>
</evidence>
<dbReference type="PANTHER" id="PTHR35145">
    <property type="entry name" value="CYTOPLASMIC PROTEIN-RELATED"/>
    <property type="match status" value="1"/>
</dbReference>
<reference evidence="1 2" key="1">
    <citation type="submission" date="2016-10" db="EMBL/GenBank/DDBJ databases">
        <title>Rodentibacter gen. nov. and new species.</title>
        <authorList>
            <person name="Christensen H."/>
        </authorList>
    </citation>
    <scope>NUCLEOTIDE SEQUENCE [LARGE SCALE GENOMIC DNA]</scope>
    <source>
        <strain evidence="2">ppn416</strain>
    </source>
</reference>
<dbReference type="Proteomes" id="UP000188481">
    <property type="component" value="Unassembled WGS sequence"/>
</dbReference>
<gene>
    <name evidence="1" type="ORF">BKK54_08550</name>
</gene>
<dbReference type="InterPro" id="IPR058532">
    <property type="entry name" value="YjbR/MT2646/Rv2570-like"/>
</dbReference>
<keyword evidence="2" id="KW-1185">Reference proteome</keyword>
<dbReference type="RefSeq" id="WP_077542688.1">
    <property type="nucleotide sequence ID" value="NZ_MLHN01000014.1"/>
</dbReference>
<dbReference type="Gene3D" id="3.90.1150.30">
    <property type="match status" value="1"/>
</dbReference>
<comment type="caution">
    <text evidence="1">The sequence shown here is derived from an EMBL/GenBank/DDBJ whole genome shotgun (WGS) entry which is preliminary data.</text>
</comment>
<proteinExistence type="predicted"/>
<dbReference type="EMBL" id="MLHN01000014">
    <property type="protein sequence ID" value="OOF49720.1"/>
    <property type="molecule type" value="Genomic_DNA"/>
</dbReference>
<protein>
    <submittedName>
        <fullName evidence="1">MmcQ protein</fullName>
    </submittedName>
</protein>
<dbReference type="PANTHER" id="PTHR35145:SF1">
    <property type="entry name" value="CYTOPLASMIC PROTEIN"/>
    <property type="match status" value="1"/>
</dbReference>
<evidence type="ECO:0000313" key="2">
    <source>
        <dbReference type="Proteomes" id="UP000188481"/>
    </source>
</evidence>
<dbReference type="STRING" id="1908264.BKK54_08550"/>
<accession>A0A1V3J400</accession>